<feature type="binding site" evidence="13">
    <location>
        <position position="256"/>
    </location>
    <ligand>
        <name>sn-glycerol 3-phosphate</name>
        <dbReference type="ChEBI" id="CHEBI:57597"/>
    </ligand>
</feature>
<comment type="pathway">
    <text evidence="13">Membrane lipid metabolism; glycerophospholipid metabolism.</text>
</comment>
<keyword evidence="23" id="KW-1185">Reference proteome</keyword>
<feature type="active site" description="Proton acceptor" evidence="13 14">
    <location>
        <position position="193"/>
    </location>
</feature>
<dbReference type="AlphaFoldDB" id="A0A3M8AS29"/>
<evidence type="ECO:0000256" key="3">
    <source>
        <dbReference type="ARBA" id="ARBA00022857"/>
    </source>
</evidence>
<evidence type="ECO:0000256" key="8">
    <source>
        <dbReference type="ARBA" id="ARBA00023264"/>
    </source>
</evidence>
<evidence type="ECO:0000259" key="19">
    <source>
        <dbReference type="Pfam" id="PF07479"/>
    </source>
</evidence>
<feature type="binding site" evidence="13">
    <location>
        <position position="33"/>
    </location>
    <ligand>
        <name>NADPH</name>
        <dbReference type="ChEBI" id="CHEBI:57783"/>
    </ligand>
</feature>
<evidence type="ECO:0000256" key="16">
    <source>
        <dbReference type="PIRSR" id="PIRSR000114-3"/>
    </source>
</evidence>
<dbReference type="Gene3D" id="1.10.1040.10">
    <property type="entry name" value="N-(1-d-carboxylethyl)-l-norvaline Dehydrogenase, domain 2"/>
    <property type="match status" value="1"/>
</dbReference>
<evidence type="ECO:0000256" key="12">
    <source>
        <dbReference type="ARBA" id="ARBA00080511"/>
    </source>
</evidence>
<dbReference type="GO" id="GO:0005975">
    <property type="term" value="P:carbohydrate metabolic process"/>
    <property type="evidence" value="ECO:0007669"/>
    <property type="project" value="InterPro"/>
</dbReference>
<feature type="binding site" evidence="13">
    <location>
        <position position="107"/>
    </location>
    <ligand>
        <name>sn-glycerol 3-phosphate</name>
        <dbReference type="ChEBI" id="CHEBI:57597"/>
    </ligand>
</feature>
<feature type="binding site" evidence="15">
    <location>
        <position position="107"/>
    </location>
    <ligand>
        <name>substrate</name>
    </ligand>
</feature>
<feature type="domain" description="Glycerol-3-phosphate dehydrogenase NAD-dependent N-terminal" evidence="18">
    <location>
        <begin position="4"/>
        <end position="161"/>
    </location>
</feature>
<dbReference type="RefSeq" id="WP_007785459.1">
    <property type="nucleotide sequence ID" value="NZ_BJOD01000001.1"/>
</dbReference>
<dbReference type="PIRSF" id="PIRSF000114">
    <property type="entry name" value="Glycerol-3-P_dh"/>
    <property type="match status" value="1"/>
</dbReference>
<evidence type="ECO:0000313" key="20">
    <source>
        <dbReference type="EMBL" id="GED23992.1"/>
    </source>
</evidence>
<dbReference type="HAMAP" id="MF_00394">
    <property type="entry name" value="NAD_Glyc3P_dehydrog"/>
    <property type="match status" value="1"/>
</dbReference>
<feature type="binding site" evidence="13">
    <location>
        <position position="257"/>
    </location>
    <ligand>
        <name>sn-glycerol 3-phosphate</name>
        <dbReference type="ChEBI" id="CHEBI:57597"/>
    </ligand>
</feature>
<evidence type="ECO:0000256" key="14">
    <source>
        <dbReference type="PIRSR" id="PIRSR000114-1"/>
    </source>
</evidence>
<dbReference type="GeneID" id="82811948"/>
<evidence type="ECO:0000256" key="2">
    <source>
        <dbReference type="ARBA" id="ARBA00022516"/>
    </source>
</evidence>
<dbReference type="EMBL" id="RHHN01000048">
    <property type="protein sequence ID" value="RNB53355.1"/>
    <property type="molecule type" value="Genomic_DNA"/>
</dbReference>
<keyword evidence="13" id="KW-0963">Cytoplasm</keyword>
<evidence type="ECO:0000256" key="9">
    <source>
        <dbReference type="ARBA" id="ARBA00052716"/>
    </source>
</evidence>
<feature type="binding site" evidence="13">
    <location>
        <position position="140"/>
    </location>
    <ligand>
        <name>sn-glycerol 3-phosphate</name>
        <dbReference type="ChEBI" id="CHEBI:57597"/>
    </ligand>
</feature>
<feature type="domain" description="Glycerol-3-phosphate dehydrogenase NAD-dependent C-terminal" evidence="19">
    <location>
        <begin position="182"/>
        <end position="322"/>
    </location>
</feature>
<evidence type="ECO:0000256" key="13">
    <source>
        <dbReference type="HAMAP-Rule" id="MF_00394"/>
    </source>
</evidence>
<dbReference type="SUPFAM" id="SSF51735">
    <property type="entry name" value="NAD(P)-binding Rossmann-fold domains"/>
    <property type="match status" value="1"/>
</dbReference>
<dbReference type="GO" id="GO:0008654">
    <property type="term" value="P:phospholipid biosynthetic process"/>
    <property type="evidence" value="ECO:0007669"/>
    <property type="project" value="UniProtKB-KW"/>
</dbReference>
<feature type="binding site" evidence="13">
    <location>
        <position position="281"/>
    </location>
    <ligand>
        <name>NADPH</name>
        <dbReference type="ChEBI" id="CHEBI:57783"/>
    </ligand>
</feature>
<comment type="caution">
    <text evidence="13">Lacks conserved residue(s) required for the propagation of feature annotation.</text>
</comment>
<organism evidence="21 22">
    <name type="scientific">Brevibacillus agri</name>
    <dbReference type="NCBI Taxonomy" id="51101"/>
    <lineage>
        <taxon>Bacteria</taxon>
        <taxon>Bacillati</taxon>
        <taxon>Bacillota</taxon>
        <taxon>Bacilli</taxon>
        <taxon>Bacillales</taxon>
        <taxon>Paenibacillaceae</taxon>
        <taxon>Brevibacillus</taxon>
    </lineage>
</organism>
<keyword evidence="6 13" id="KW-0443">Lipid metabolism</keyword>
<feature type="binding site" evidence="13">
    <location>
        <position position="50"/>
    </location>
    <ligand>
        <name>NADPH</name>
        <dbReference type="ChEBI" id="CHEBI:57783"/>
    </ligand>
</feature>
<dbReference type="NCBIfam" id="NF000941">
    <property type="entry name" value="PRK00094.1-3"/>
    <property type="match status" value="1"/>
</dbReference>
<keyword evidence="2 13" id="KW-0444">Lipid biosynthesis</keyword>
<keyword evidence="8 13" id="KW-1208">Phospholipid metabolism</keyword>
<dbReference type="FunFam" id="3.40.50.720:FF:000019">
    <property type="entry name" value="Glycerol-3-phosphate dehydrogenase [NAD(P)+]"/>
    <property type="match status" value="1"/>
</dbReference>
<dbReference type="PANTHER" id="PTHR11728:SF1">
    <property type="entry name" value="GLYCEROL-3-PHOSPHATE DEHYDROGENASE [NAD(+)] 2, CHLOROPLASTIC"/>
    <property type="match status" value="1"/>
</dbReference>
<dbReference type="Proteomes" id="UP000317180">
    <property type="component" value="Unassembled WGS sequence"/>
</dbReference>
<dbReference type="InterPro" id="IPR036291">
    <property type="entry name" value="NAD(P)-bd_dom_sf"/>
</dbReference>
<evidence type="ECO:0000313" key="22">
    <source>
        <dbReference type="Proteomes" id="UP000276178"/>
    </source>
</evidence>
<protein>
    <recommendedName>
        <fullName evidence="11 13">Glycerol-3-phosphate dehydrogenase [NAD(P)+]</fullName>
        <ecNumber evidence="10 13">1.1.1.94</ecNumber>
    </recommendedName>
    <alternativeName>
        <fullName evidence="13">NAD(P)(+)-dependent glycerol-3-phosphate dehydrogenase</fullName>
    </alternativeName>
    <alternativeName>
        <fullName evidence="12 13">NAD(P)H-dependent dihydroxyacetone-phosphate reductase</fullName>
    </alternativeName>
</protein>
<dbReference type="InterPro" id="IPR006168">
    <property type="entry name" value="G3P_DH_NAD-dep"/>
</dbReference>
<dbReference type="GO" id="GO:0046168">
    <property type="term" value="P:glycerol-3-phosphate catabolic process"/>
    <property type="evidence" value="ECO:0007669"/>
    <property type="project" value="InterPro"/>
</dbReference>
<feature type="binding site" evidence="13">
    <location>
        <position position="13"/>
    </location>
    <ligand>
        <name>NADPH</name>
        <dbReference type="ChEBI" id="CHEBI:57783"/>
    </ligand>
</feature>
<dbReference type="OrthoDB" id="9812273at2"/>
<feature type="binding site" evidence="15">
    <location>
        <begin position="257"/>
        <end position="258"/>
    </location>
    <ligand>
        <name>substrate</name>
    </ligand>
</feature>
<proteinExistence type="inferred from homology"/>
<sequence>MRKEVTVVGAGSWGTALASVLAENGHQVTLWVRDPKLADEVNSKHTNAKYLPEAKLAESIVATTDIQAAVSDKPIVLLAVPSHAMRQICRQLAPFLHKDVLLIHATKGFELESLKRMSEVIMEEIPPEISGKLAVLSGPSHAEEVVRRQPTTVVVASEAEESMLRAQDLLMNANFRVYTNHDLIGAEIAGALKNIIALGAGMSDGLGFGDNAKAALLTRGLAEISRLGIKLGALPLTFSGLAGVGDLIVTCTSRHSRNWRAGFMLGQGKKLDDALEQMGMVVEGVRTTHAAHALAQREQVEMPITSVLYGILFEGKEPRQGVEELMGRGKTFEMGYLNPDGSIEA</sequence>
<dbReference type="InterPro" id="IPR008927">
    <property type="entry name" value="6-PGluconate_DH-like_C_sf"/>
</dbReference>
<comment type="subcellular location">
    <subcellularLocation>
        <location evidence="13">Cytoplasm</location>
    </subcellularLocation>
</comment>
<dbReference type="GO" id="GO:0046167">
    <property type="term" value="P:glycerol-3-phosphate biosynthetic process"/>
    <property type="evidence" value="ECO:0007669"/>
    <property type="project" value="UniProtKB-UniRule"/>
</dbReference>
<dbReference type="PRINTS" id="PR00077">
    <property type="entry name" value="GPDHDRGNASE"/>
</dbReference>
<feature type="binding site" evidence="13">
    <location>
        <position position="142"/>
    </location>
    <ligand>
        <name>NADPH</name>
        <dbReference type="ChEBI" id="CHEBI:57783"/>
    </ligand>
</feature>
<dbReference type="GO" id="GO:0047952">
    <property type="term" value="F:glycerol-3-phosphate dehydrogenase [NAD(P)+] activity"/>
    <property type="evidence" value="ECO:0007669"/>
    <property type="project" value="UniProtKB-UniRule"/>
</dbReference>
<evidence type="ECO:0000313" key="21">
    <source>
        <dbReference type="EMBL" id="RNB53355.1"/>
    </source>
</evidence>
<keyword evidence="7 13" id="KW-0594">Phospholipid biosynthesis</keyword>
<evidence type="ECO:0000256" key="15">
    <source>
        <dbReference type="PIRSR" id="PIRSR000114-2"/>
    </source>
</evidence>
<keyword evidence="4 13" id="KW-0560">Oxidoreductase</keyword>
<keyword evidence="13" id="KW-0547">Nucleotide-binding</keyword>
<dbReference type="SUPFAM" id="SSF48179">
    <property type="entry name" value="6-phosphogluconate dehydrogenase C-terminal domain-like"/>
    <property type="match status" value="1"/>
</dbReference>
<name>A0A3M8AS29_9BACL</name>
<comment type="catalytic activity">
    <reaction evidence="9">
        <text>sn-glycerol 3-phosphate + NADP(+) = dihydroxyacetone phosphate + NADPH + H(+)</text>
        <dbReference type="Rhea" id="RHEA:11096"/>
        <dbReference type="ChEBI" id="CHEBI:15378"/>
        <dbReference type="ChEBI" id="CHEBI:57597"/>
        <dbReference type="ChEBI" id="CHEBI:57642"/>
        <dbReference type="ChEBI" id="CHEBI:57783"/>
        <dbReference type="ChEBI" id="CHEBI:58349"/>
        <dbReference type="EC" id="1.1.1.94"/>
    </reaction>
    <physiologicalReaction direction="right-to-left" evidence="9">
        <dbReference type="Rhea" id="RHEA:11098"/>
    </physiologicalReaction>
</comment>
<dbReference type="GO" id="GO:0006650">
    <property type="term" value="P:glycerophospholipid metabolic process"/>
    <property type="evidence" value="ECO:0007669"/>
    <property type="project" value="UniProtKB-UniRule"/>
</dbReference>
<dbReference type="PANTHER" id="PTHR11728">
    <property type="entry name" value="GLYCEROL-3-PHOSPHATE DEHYDROGENASE"/>
    <property type="match status" value="1"/>
</dbReference>
<evidence type="ECO:0000256" key="6">
    <source>
        <dbReference type="ARBA" id="ARBA00023098"/>
    </source>
</evidence>
<dbReference type="NCBIfam" id="NF000942">
    <property type="entry name" value="PRK00094.1-4"/>
    <property type="match status" value="1"/>
</dbReference>
<dbReference type="InterPro" id="IPR013328">
    <property type="entry name" value="6PGD_dom2"/>
</dbReference>
<evidence type="ECO:0000256" key="4">
    <source>
        <dbReference type="ARBA" id="ARBA00023002"/>
    </source>
</evidence>
<evidence type="ECO:0000256" key="5">
    <source>
        <dbReference type="ARBA" id="ARBA00023027"/>
    </source>
</evidence>
<accession>A0A3M8AS29</accession>
<comment type="caution">
    <text evidence="21">The sequence shown here is derived from an EMBL/GenBank/DDBJ whole genome shotgun (WGS) entry which is preliminary data.</text>
</comment>
<feature type="binding site" evidence="13">
    <location>
        <position position="283"/>
    </location>
    <ligand>
        <name>NADPH</name>
        <dbReference type="ChEBI" id="CHEBI:57783"/>
    </ligand>
</feature>
<feature type="binding site" evidence="16">
    <location>
        <position position="257"/>
    </location>
    <ligand>
        <name>NAD(+)</name>
        <dbReference type="ChEBI" id="CHEBI:57540"/>
    </ligand>
</feature>
<dbReference type="InterPro" id="IPR006109">
    <property type="entry name" value="G3P_DH_NAD-dep_C"/>
</dbReference>
<feature type="binding site" evidence="13">
    <location>
        <position position="246"/>
    </location>
    <ligand>
        <name>sn-glycerol 3-phosphate</name>
        <dbReference type="ChEBI" id="CHEBI:57597"/>
    </ligand>
</feature>
<dbReference type="EMBL" id="BJOD01000001">
    <property type="protein sequence ID" value="GED23992.1"/>
    <property type="molecule type" value="Genomic_DNA"/>
</dbReference>
<dbReference type="NCBIfam" id="NF000940">
    <property type="entry name" value="PRK00094.1-2"/>
    <property type="match status" value="1"/>
</dbReference>
<comment type="catalytic activity">
    <reaction evidence="13">
        <text>sn-glycerol 3-phosphate + NAD(+) = dihydroxyacetone phosphate + NADH + H(+)</text>
        <dbReference type="Rhea" id="RHEA:11092"/>
        <dbReference type="ChEBI" id="CHEBI:15378"/>
        <dbReference type="ChEBI" id="CHEBI:57540"/>
        <dbReference type="ChEBI" id="CHEBI:57597"/>
        <dbReference type="ChEBI" id="CHEBI:57642"/>
        <dbReference type="ChEBI" id="CHEBI:57945"/>
        <dbReference type="EC" id="1.1.1.94"/>
    </reaction>
</comment>
<evidence type="ECO:0000256" key="11">
    <source>
        <dbReference type="ARBA" id="ARBA00069372"/>
    </source>
</evidence>
<evidence type="ECO:0000313" key="23">
    <source>
        <dbReference type="Proteomes" id="UP000317180"/>
    </source>
</evidence>
<evidence type="ECO:0000256" key="7">
    <source>
        <dbReference type="ARBA" id="ARBA00023209"/>
    </source>
</evidence>
<feature type="binding site" evidence="13">
    <location>
        <position position="107"/>
    </location>
    <ligand>
        <name>NADPH</name>
        <dbReference type="ChEBI" id="CHEBI:57783"/>
    </ligand>
</feature>
<keyword evidence="5 13" id="KW-0520">NAD</keyword>
<evidence type="ECO:0000256" key="10">
    <source>
        <dbReference type="ARBA" id="ARBA00066687"/>
    </source>
</evidence>
<dbReference type="UniPathway" id="UPA00940"/>
<feature type="binding site" evidence="16">
    <location>
        <position position="142"/>
    </location>
    <ligand>
        <name>NAD(+)</name>
        <dbReference type="ChEBI" id="CHEBI:57540"/>
    </ligand>
</feature>
<dbReference type="InterPro" id="IPR011128">
    <property type="entry name" value="G3P_DH_NAD-dep_N"/>
</dbReference>
<dbReference type="Proteomes" id="UP000276178">
    <property type="component" value="Unassembled WGS sequence"/>
</dbReference>
<dbReference type="GO" id="GO:0005829">
    <property type="term" value="C:cytosol"/>
    <property type="evidence" value="ECO:0007669"/>
    <property type="project" value="TreeGrafter"/>
</dbReference>
<reference evidence="21 22" key="1">
    <citation type="submission" date="2018-10" db="EMBL/GenBank/DDBJ databases">
        <title>Phylogenomics of Brevibacillus.</title>
        <authorList>
            <person name="Dunlap C."/>
        </authorList>
    </citation>
    <scope>NUCLEOTIDE SEQUENCE [LARGE SCALE GENOMIC DNA]</scope>
    <source>
        <strain evidence="21 22">NRRL NRS 1219</strain>
    </source>
</reference>
<dbReference type="FunFam" id="1.10.1040.10:FF:000001">
    <property type="entry name" value="Glycerol-3-phosphate dehydrogenase [NAD(P)+]"/>
    <property type="match status" value="1"/>
</dbReference>
<dbReference type="PROSITE" id="PS00957">
    <property type="entry name" value="NAD_G3PDH"/>
    <property type="match status" value="1"/>
</dbReference>
<evidence type="ECO:0000256" key="1">
    <source>
        <dbReference type="ARBA" id="ARBA00011009"/>
    </source>
</evidence>
<keyword evidence="3 13" id="KW-0521">NADP</keyword>
<feature type="binding site" evidence="13">
    <location>
        <position position="138"/>
    </location>
    <ligand>
        <name>sn-glycerol 3-phosphate</name>
        <dbReference type="ChEBI" id="CHEBI:57597"/>
    </ligand>
</feature>
<evidence type="ECO:0000259" key="18">
    <source>
        <dbReference type="Pfam" id="PF01210"/>
    </source>
</evidence>
<reference evidence="20 23" key="2">
    <citation type="submission" date="2019-06" db="EMBL/GenBank/DDBJ databases">
        <title>Whole genome shotgun sequence of Brevibacillus agri NBRC 15538.</title>
        <authorList>
            <person name="Hosoyama A."/>
            <person name="Uohara A."/>
            <person name="Ohji S."/>
            <person name="Ichikawa N."/>
        </authorList>
    </citation>
    <scope>NUCLEOTIDE SEQUENCE [LARGE SCALE GENOMIC DNA]</scope>
    <source>
        <strain evidence="20 23">NBRC 15538</strain>
    </source>
</reference>
<feature type="binding site" evidence="16">
    <location>
        <begin position="9"/>
        <end position="14"/>
    </location>
    <ligand>
        <name>NAD(+)</name>
        <dbReference type="ChEBI" id="CHEBI:57540"/>
    </ligand>
</feature>
<dbReference type="EC" id="1.1.1.94" evidence="10 13"/>
<dbReference type="Pfam" id="PF01210">
    <property type="entry name" value="NAD_Gly3P_dh_N"/>
    <property type="match status" value="1"/>
</dbReference>
<evidence type="ECO:0000256" key="17">
    <source>
        <dbReference type="RuleBase" id="RU000437"/>
    </source>
</evidence>
<feature type="binding site" evidence="13">
    <location>
        <position position="12"/>
    </location>
    <ligand>
        <name>NADPH</name>
        <dbReference type="ChEBI" id="CHEBI:57783"/>
    </ligand>
</feature>
<feature type="binding site" evidence="13">
    <location>
        <position position="258"/>
    </location>
    <ligand>
        <name>sn-glycerol 3-phosphate</name>
        <dbReference type="ChEBI" id="CHEBI:57597"/>
    </ligand>
</feature>
<dbReference type="Pfam" id="PF07479">
    <property type="entry name" value="NAD_Gly3P_dh_C"/>
    <property type="match status" value="1"/>
</dbReference>
<feature type="binding site" evidence="13">
    <location>
        <position position="257"/>
    </location>
    <ligand>
        <name>NADPH</name>
        <dbReference type="ChEBI" id="CHEBI:57783"/>
    </ligand>
</feature>
<gene>
    <name evidence="13 20" type="primary">gpsA</name>
    <name evidence="20" type="ORF">BAG01nite_00940</name>
    <name evidence="21" type="ORF">EB820_17365</name>
</gene>
<dbReference type="Gene3D" id="3.40.50.720">
    <property type="entry name" value="NAD(P)-binding Rossmann-like Domain"/>
    <property type="match status" value="1"/>
</dbReference>
<feature type="binding site" evidence="13">
    <location>
        <position position="193"/>
    </location>
    <ligand>
        <name>sn-glycerol 3-phosphate</name>
        <dbReference type="ChEBI" id="CHEBI:57597"/>
    </ligand>
</feature>
<comment type="function">
    <text evidence="13">Catalyzes the reduction of the glycolytic intermediate dihydroxyacetone phosphate (DHAP) to sn-glycerol 3-phosphate (G3P), the key precursor for phospholipid synthesis.</text>
</comment>
<comment type="similarity">
    <text evidence="1 13 17">Belongs to the NAD-dependent glycerol-3-phosphate dehydrogenase family.</text>
</comment>
<dbReference type="GO" id="GO:0051287">
    <property type="term" value="F:NAD binding"/>
    <property type="evidence" value="ECO:0007669"/>
    <property type="project" value="InterPro"/>
</dbReference>